<dbReference type="PANTHER" id="PTHR12128:SF58">
    <property type="entry name" value="4-HYDROXY-TETRAHYDRODIPICOLINATE SYNTHASE"/>
    <property type="match status" value="1"/>
</dbReference>
<dbReference type="InterPro" id="IPR002220">
    <property type="entry name" value="DapA-like"/>
</dbReference>
<dbReference type="SUPFAM" id="SSF51569">
    <property type="entry name" value="Aldolase"/>
    <property type="match status" value="1"/>
</dbReference>
<dbReference type="Gramene" id="rna46259">
    <property type="protein sequence ID" value="RHN40149.1"/>
    <property type="gene ID" value="gene46259"/>
</dbReference>
<dbReference type="SMART" id="SM01130">
    <property type="entry name" value="DHDPS"/>
    <property type="match status" value="1"/>
</dbReference>
<evidence type="ECO:0000256" key="8">
    <source>
        <dbReference type="ARBA" id="ARBA00023239"/>
    </source>
</evidence>
<dbReference type="PROSITE" id="PS00665">
    <property type="entry name" value="DHDPS_1"/>
    <property type="match status" value="1"/>
</dbReference>
<evidence type="ECO:0000256" key="3">
    <source>
        <dbReference type="ARBA" id="ARBA00007592"/>
    </source>
</evidence>
<name>A0A396GFV3_MEDTR</name>
<dbReference type="AlphaFoldDB" id="A0A396GFV3"/>
<dbReference type="Gene3D" id="3.20.20.70">
    <property type="entry name" value="Aldolase class I"/>
    <property type="match status" value="1"/>
</dbReference>
<dbReference type="InterPro" id="IPR013785">
    <property type="entry name" value="Aldolase_TIM"/>
</dbReference>
<evidence type="ECO:0000256" key="6">
    <source>
        <dbReference type="ARBA" id="ARBA00022915"/>
    </source>
</evidence>
<comment type="catalytic activity">
    <reaction evidence="10">
        <text>L-aspartate 4-semialdehyde + pyruvate = (2S,4S)-4-hydroxy-2,3,4,5-tetrahydrodipicolinate + H2O + H(+)</text>
        <dbReference type="Rhea" id="RHEA:34171"/>
        <dbReference type="ChEBI" id="CHEBI:15361"/>
        <dbReference type="ChEBI" id="CHEBI:15377"/>
        <dbReference type="ChEBI" id="CHEBI:15378"/>
        <dbReference type="ChEBI" id="CHEBI:67139"/>
        <dbReference type="ChEBI" id="CHEBI:537519"/>
        <dbReference type="EC" id="4.3.3.7"/>
    </reaction>
</comment>
<gene>
    <name evidence="11" type="ORF">MtrunA17_Chr8g0351631</name>
</gene>
<evidence type="ECO:0000256" key="1">
    <source>
        <dbReference type="ARBA" id="ARBA00003294"/>
    </source>
</evidence>
<dbReference type="InterPro" id="IPR020624">
    <property type="entry name" value="Schiff_base-form_aldolases_CS"/>
</dbReference>
<dbReference type="CDD" id="cd00950">
    <property type="entry name" value="DHDPS"/>
    <property type="match status" value="1"/>
</dbReference>
<dbReference type="PROSITE" id="PS00666">
    <property type="entry name" value="DHDPS_2"/>
    <property type="match status" value="1"/>
</dbReference>
<dbReference type="PRINTS" id="PR00146">
    <property type="entry name" value="DHPICSNTHASE"/>
</dbReference>
<dbReference type="EMBL" id="PSQE01000008">
    <property type="protein sequence ID" value="RHN40149.1"/>
    <property type="molecule type" value="Genomic_DNA"/>
</dbReference>
<comment type="caution">
    <text evidence="11">The sequence shown here is derived from an EMBL/GenBank/DDBJ whole genome shotgun (WGS) entry which is preliminary data.</text>
</comment>
<evidence type="ECO:0000256" key="10">
    <source>
        <dbReference type="ARBA" id="ARBA00047836"/>
    </source>
</evidence>
<comment type="function">
    <text evidence="1">Catalyzes the condensation of (S)-aspartate-beta-semialdehyde [(S)-ASA] and pyruvate to 4-hydroxy-tetrahydrodipicolinate (HTPA).</text>
</comment>
<evidence type="ECO:0000256" key="2">
    <source>
        <dbReference type="ARBA" id="ARBA00005120"/>
    </source>
</evidence>
<evidence type="ECO:0000256" key="7">
    <source>
        <dbReference type="ARBA" id="ARBA00023154"/>
    </source>
</evidence>
<keyword evidence="6" id="KW-0220">Diaminopimelate biosynthesis</keyword>
<keyword evidence="5" id="KW-0028">Amino-acid biosynthesis</keyword>
<dbReference type="UniPathway" id="UPA00034">
    <property type="reaction ID" value="UER00017"/>
</dbReference>
<dbReference type="GO" id="GO:0019877">
    <property type="term" value="P:diaminopimelate biosynthetic process"/>
    <property type="evidence" value="ECO:0007669"/>
    <property type="project" value="UniProtKB-KW"/>
</dbReference>
<keyword evidence="7" id="KW-0457">Lysine biosynthesis</keyword>
<keyword evidence="9" id="KW-0704">Schiff base</keyword>
<reference evidence="12" key="1">
    <citation type="journal article" date="2018" name="Nat. Plants">
        <title>Whole-genome landscape of Medicago truncatula symbiotic genes.</title>
        <authorList>
            <person name="Pecrix Y."/>
            <person name="Staton S.E."/>
            <person name="Sallet E."/>
            <person name="Lelandais-Briere C."/>
            <person name="Moreau S."/>
            <person name="Carrere S."/>
            <person name="Blein T."/>
            <person name="Jardinaud M.F."/>
            <person name="Latrasse D."/>
            <person name="Zouine M."/>
            <person name="Zahm M."/>
            <person name="Kreplak J."/>
            <person name="Mayjonade B."/>
            <person name="Satge C."/>
            <person name="Perez M."/>
            <person name="Cauet S."/>
            <person name="Marande W."/>
            <person name="Chantry-Darmon C."/>
            <person name="Lopez-Roques C."/>
            <person name="Bouchez O."/>
            <person name="Berard A."/>
            <person name="Debelle F."/>
            <person name="Munos S."/>
            <person name="Bendahmane A."/>
            <person name="Berges H."/>
            <person name="Niebel A."/>
            <person name="Buitink J."/>
            <person name="Frugier F."/>
            <person name="Benhamed M."/>
            <person name="Crespi M."/>
            <person name="Gouzy J."/>
            <person name="Gamas P."/>
        </authorList>
    </citation>
    <scope>NUCLEOTIDE SEQUENCE [LARGE SCALE GENOMIC DNA]</scope>
    <source>
        <strain evidence="12">cv. Jemalong A17</strain>
    </source>
</reference>
<dbReference type="PANTHER" id="PTHR12128">
    <property type="entry name" value="DIHYDRODIPICOLINATE SYNTHASE"/>
    <property type="match status" value="1"/>
</dbReference>
<evidence type="ECO:0000256" key="9">
    <source>
        <dbReference type="ARBA" id="ARBA00023270"/>
    </source>
</evidence>
<sequence>MRSKLSPYINVISLNLSTECHLIKSHLDPLTIPIIPPPYSFSVCLLFIPSLLPPFSLTLQLRIFNRVGSKFSSANCSELHPTMAMLRGLSSRIFRSLTTTNLTYRTSYRKSQLATALPSFDRPMSTSGVKERTSMEELRSLRMVTAVKTPYLPNGQFDLDTYDNLVNMQIEKGVEGILVAGTTGEGYLMTWDEQIMLIAHTVNCFGDKVKVIGNAGSNCTSEAITATEQGFAVGMDAAMHINPYYGKTSSDGLIAHYNSVLSIGPVIIYNVPSRSSHDIPPSVVEKLAENPNLVGIKECIGNDRVKMYTGKGLHVWTGNDEESHDARWECGATGLHSVAGNLIPGLMRKLMFEGKNPTLNAKLKPLFDWLFHVPAPIALNTALAQLGVIKPIFRLPHVPIPVEQRREFVNLVKEIGREHFVGEKDVQVLDDDDFIVVARY</sequence>
<keyword evidence="8 11" id="KW-0456">Lyase</keyword>
<dbReference type="GO" id="GO:0008840">
    <property type="term" value="F:4-hydroxy-tetrahydrodipicolinate synthase activity"/>
    <property type="evidence" value="ECO:0007669"/>
    <property type="project" value="UniProtKB-EC"/>
</dbReference>
<evidence type="ECO:0000256" key="4">
    <source>
        <dbReference type="ARBA" id="ARBA00012086"/>
    </source>
</evidence>
<evidence type="ECO:0000313" key="12">
    <source>
        <dbReference type="Proteomes" id="UP000265566"/>
    </source>
</evidence>
<evidence type="ECO:0000313" key="11">
    <source>
        <dbReference type="EMBL" id="RHN40149.1"/>
    </source>
</evidence>
<dbReference type="Proteomes" id="UP000265566">
    <property type="component" value="Chromosome 8"/>
</dbReference>
<comment type="pathway">
    <text evidence="2">Amino-acid biosynthesis; L-lysine biosynthesis via DAP pathway; (S)-tetrahydrodipicolinate from L-aspartate: step 3/4.</text>
</comment>
<dbReference type="Pfam" id="PF00701">
    <property type="entry name" value="DHDPS"/>
    <property type="match status" value="1"/>
</dbReference>
<proteinExistence type="inferred from homology"/>
<organism evidence="11 12">
    <name type="scientific">Medicago truncatula</name>
    <name type="common">Barrel medic</name>
    <name type="synonym">Medicago tribuloides</name>
    <dbReference type="NCBI Taxonomy" id="3880"/>
    <lineage>
        <taxon>Eukaryota</taxon>
        <taxon>Viridiplantae</taxon>
        <taxon>Streptophyta</taxon>
        <taxon>Embryophyta</taxon>
        <taxon>Tracheophyta</taxon>
        <taxon>Spermatophyta</taxon>
        <taxon>Magnoliopsida</taxon>
        <taxon>eudicotyledons</taxon>
        <taxon>Gunneridae</taxon>
        <taxon>Pentapetalae</taxon>
        <taxon>rosids</taxon>
        <taxon>fabids</taxon>
        <taxon>Fabales</taxon>
        <taxon>Fabaceae</taxon>
        <taxon>Papilionoideae</taxon>
        <taxon>50 kb inversion clade</taxon>
        <taxon>NPAAA clade</taxon>
        <taxon>Hologalegina</taxon>
        <taxon>IRL clade</taxon>
        <taxon>Trifolieae</taxon>
        <taxon>Medicago</taxon>
    </lineage>
</organism>
<dbReference type="InterPro" id="IPR005263">
    <property type="entry name" value="DapA"/>
</dbReference>
<evidence type="ECO:0000256" key="5">
    <source>
        <dbReference type="ARBA" id="ARBA00022605"/>
    </source>
</evidence>
<accession>A0A396GFV3</accession>
<dbReference type="GO" id="GO:0009089">
    <property type="term" value="P:lysine biosynthetic process via diaminopimelate"/>
    <property type="evidence" value="ECO:0007669"/>
    <property type="project" value="UniProtKB-UniPathway"/>
</dbReference>
<comment type="similarity">
    <text evidence="3">Belongs to the DapA family.</text>
</comment>
<protein>
    <recommendedName>
        <fullName evidence="4">4-hydroxy-tetrahydrodipicolinate synthase</fullName>
        <ecNumber evidence="4">4.3.3.7</ecNumber>
    </recommendedName>
</protein>
<dbReference type="InterPro" id="IPR020625">
    <property type="entry name" value="Schiff_base-form_aldolases_AS"/>
</dbReference>
<dbReference type="EC" id="4.3.3.7" evidence="4"/>